<organism evidence="2 3">
    <name type="scientific">Shewanella pneumatophori</name>
    <dbReference type="NCBI Taxonomy" id="314092"/>
    <lineage>
        <taxon>Bacteria</taxon>
        <taxon>Pseudomonadati</taxon>
        <taxon>Pseudomonadota</taxon>
        <taxon>Gammaproteobacteria</taxon>
        <taxon>Alteromonadales</taxon>
        <taxon>Shewanellaceae</taxon>
        <taxon>Shewanella</taxon>
    </lineage>
</organism>
<reference evidence="2" key="1">
    <citation type="submission" date="2022-01" db="EMBL/GenBank/DDBJ databases">
        <title>Whole genome-based taxonomy of the Shewanellaceae.</title>
        <authorList>
            <person name="Martin-Rodriguez A.J."/>
        </authorList>
    </citation>
    <scope>NUCLEOTIDE SEQUENCE</scope>
    <source>
        <strain evidence="2">KCTC 23973</strain>
    </source>
</reference>
<proteinExistence type="predicted"/>
<comment type="caution">
    <text evidence="2">The sequence shown here is derived from an EMBL/GenBank/DDBJ whole genome shotgun (WGS) entry which is preliminary data.</text>
</comment>
<protein>
    <submittedName>
        <fullName evidence="2">Uncharacterized protein</fullName>
    </submittedName>
</protein>
<name>A0A9X1ZAV8_9GAMM</name>
<evidence type="ECO:0000313" key="3">
    <source>
        <dbReference type="Proteomes" id="UP001139293"/>
    </source>
</evidence>
<sequence>MNEFLEILFSPYGGTAAIISVFTTFLGKLWLKTIVNKGLSEQRLELQRLQDKNKESLKELEQAHQLKVESIKAENIQNLKVLEQQHSISIENLKSESSKDLEILKLDSNNNLEKFRNDFKSEFLKHESYSAIAKDQFQSLFDKRIKTYAKLITLKNSIGDTLLDHAEELEFSSDYPEMFKNCIERICKLTQKETMYISNEIALISNSLNEIFSEILSQAKVHSMGTAMTTPMNNNAEWHSTINEAEKDVLRRIFKECSPVYDQWFKQLDKDVAKIREILDISHDFFYETKPDC</sequence>
<gene>
    <name evidence="2" type="ORF">L2740_06315</name>
</gene>
<evidence type="ECO:0000256" key="1">
    <source>
        <dbReference type="SAM" id="Coils"/>
    </source>
</evidence>
<accession>A0A9X1ZAV8</accession>
<feature type="coiled-coil region" evidence="1">
    <location>
        <begin position="39"/>
        <end position="74"/>
    </location>
</feature>
<dbReference type="Proteomes" id="UP001139293">
    <property type="component" value="Unassembled WGS sequence"/>
</dbReference>
<keyword evidence="1" id="KW-0175">Coiled coil</keyword>
<dbReference type="AlphaFoldDB" id="A0A9X1ZAV8"/>
<dbReference type="RefSeq" id="WP_248949252.1">
    <property type="nucleotide sequence ID" value="NZ_JAKILB010000003.1"/>
</dbReference>
<keyword evidence="3" id="KW-1185">Reference proteome</keyword>
<dbReference type="EMBL" id="JAKILB010000003">
    <property type="protein sequence ID" value="MCL1138161.1"/>
    <property type="molecule type" value="Genomic_DNA"/>
</dbReference>
<evidence type="ECO:0000313" key="2">
    <source>
        <dbReference type="EMBL" id="MCL1138161.1"/>
    </source>
</evidence>